<dbReference type="AlphaFoldDB" id="A0A8A4DYT8"/>
<name>A0A8A4DYT8_BURPE</name>
<evidence type="ECO:0000313" key="2">
    <source>
        <dbReference type="EMBL" id="QTB61419.1"/>
    </source>
</evidence>
<feature type="region of interest" description="Disordered" evidence="1">
    <location>
        <begin position="202"/>
        <end position="231"/>
    </location>
</feature>
<evidence type="ECO:0000256" key="1">
    <source>
        <dbReference type="SAM" id="MobiDB-lite"/>
    </source>
</evidence>
<organism evidence="2">
    <name type="scientific">Burkholderia pseudomallei</name>
    <name type="common">Pseudomonas pseudomallei</name>
    <dbReference type="NCBI Taxonomy" id="28450"/>
    <lineage>
        <taxon>Bacteria</taxon>
        <taxon>Pseudomonadati</taxon>
        <taxon>Pseudomonadota</taxon>
        <taxon>Betaproteobacteria</taxon>
        <taxon>Burkholderiales</taxon>
        <taxon>Burkholderiaceae</taxon>
        <taxon>Burkholderia</taxon>
        <taxon>pseudomallei group</taxon>
    </lineage>
</organism>
<dbReference type="EMBL" id="CP071754">
    <property type="protein sequence ID" value="QTB61419.1"/>
    <property type="molecule type" value="Genomic_DNA"/>
</dbReference>
<protein>
    <submittedName>
        <fullName evidence="2">Transposase</fullName>
    </submittedName>
</protein>
<proteinExistence type="predicted"/>
<gene>
    <name evidence="2" type="ORF">J3D99_26650</name>
</gene>
<accession>A0A8A4DYT8</accession>
<reference evidence="2" key="1">
    <citation type="submission" date="2021-03" db="EMBL/GenBank/DDBJ databases">
        <title>Complete genome of Burkholderia pseudomallei_VBP364.</title>
        <authorList>
            <person name="Balaji V."/>
            <person name="Yamuna B."/>
            <person name="Monisha P."/>
        </authorList>
    </citation>
    <scope>NUCLEOTIDE SEQUENCE</scope>
    <source>
        <strain evidence="2">VBP364</strain>
    </source>
</reference>
<feature type="region of interest" description="Disordered" evidence="1">
    <location>
        <begin position="33"/>
        <end position="61"/>
    </location>
</feature>
<sequence length="231" mass="24272">MLAGCRLQVAGAGCRCRCRCRCRDGARMRVAGAGAKSEERRAGSKGQGKRQKAAPAGRELTSARPRPCVAALASLVQSACGRARGARHVDRCQAAALKLIWLALRNAVAKWTGSRHDWKSAMTQFALPQFALLSPERFNMGVRISTRLTHGIPDTSGPRGPLAVSGAPSGAAHCDWAAAAARAACFRSDDMAARVAPRIAASRDGGSTAHPLTGRTNAPIGQLNGIRAMPR</sequence>